<dbReference type="PANTHER" id="PTHR39479">
    <property type="match status" value="1"/>
</dbReference>
<evidence type="ECO:0000313" key="9">
    <source>
        <dbReference type="Proteomes" id="UP000196331"/>
    </source>
</evidence>
<evidence type="ECO:0000256" key="7">
    <source>
        <dbReference type="ARBA" id="ARBA00035045"/>
    </source>
</evidence>
<comment type="caution">
    <text evidence="8">The sequence shown here is derived from an EMBL/GenBank/DDBJ whole genome shotgun (WGS) entry which is preliminary data.</text>
</comment>
<dbReference type="EMBL" id="FUKM01000057">
    <property type="protein sequence ID" value="SJN14502.1"/>
    <property type="molecule type" value="Genomic_DNA"/>
</dbReference>
<keyword evidence="3" id="KW-0560">Oxidoreductase</keyword>
<name>A0A1R4I3V5_9GAMM</name>
<dbReference type="AlphaFoldDB" id="A0A1R4I3V5"/>
<dbReference type="Pfam" id="PF07063">
    <property type="entry name" value="HGLS"/>
    <property type="match status" value="1"/>
</dbReference>
<evidence type="ECO:0000313" key="8">
    <source>
        <dbReference type="EMBL" id="SJN14502.1"/>
    </source>
</evidence>
<evidence type="ECO:0000256" key="1">
    <source>
        <dbReference type="ARBA" id="ARBA00001954"/>
    </source>
</evidence>
<dbReference type="EC" id="1.13.11.93" evidence="6"/>
<dbReference type="InterPro" id="IPR009770">
    <property type="entry name" value="HGLS"/>
</dbReference>
<keyword evidence="2" id="KW-0223">Dioxygenase</keyword>
<dbReference type="Proteomes" id="UP000196331">
    <property type="component" value="Unassembled WGS sequence"/>
</dbReference>
<reference evidence="8 9" key="1">
    <citation type="submission" date="2017-02" db="EMBL/GenBank/DDBJ databases">
        <authorList>
            <person name="Dridi B."/>
        </authorList>
    </citation>
    <scope>NUCLEOTIDE SEQUENCE [LARGE SCALE GENOMIC DNA]</scope>
    <source>
        <strain evidence="8 9">JB380</strain>
    </source>
</reference>
<evidence type="ECO:0000256" key="3">
    <source>
        <dbReference type="ARBA" id="ARBA00023002"/>
    </source>
</evidence>
<dbReference type="Gene3D" id="3.10.180.80">
    <property type="entry name" value="Uncharacterised protein PF07063, DUF1338"/>
    <property type="match status" value="1"/>
</dbReference>
<protein>
    <recommendedName>
        <fullName evidence="6">2-oxoadipate dioxygenase/decarboxylase</fullName>
        <ecNumber evidence="6">1.13.11.93</ecNumber>
    </recommendedName>
    <alternativeName>
        <fullName evidence="7">2-hydroxyglutarate synthase</fullName>
    </alternativeName>
</protein>
<comment type="similarity">
    <text evidence="5">Belongs to the 2-oxoadipate dioxygenase/decarboxylase family.</text>
</comment>
<evidence type="ECO:0000256" key="2">
    <source>
        <dbReference type="ARBA" id="ARBA00022964"/>
    </source>
</evidence>
<sequence length="100" mass="10674">MLEESIRFVGDAREARTDIDALIAKGLVEAQPITYEDFLPVSAAGIFQSNLGGGENAAYAGNANRDAFEEALGAPVTDELALYAEREQASKQRVLASLTI</sequence>
<dbReference type="PANTHER" id="PTHR39479:SF2">
    <property type="entry name" value="2-OXOADIPATE DIOXYGENASE_DECARBOXYLASE"/>
    <property type="match status" value="1"/>
</dbReference>
<keyword evidence="4" id="KW-0408">Iron</keyword>
<proteinExistence type="inferred from homology"/>
<gene>
    <name evidence="8" type="ORF">CZ787_15465</name>
</gene>
<accession>A0A1R4I3V5</accession>
<organism evidence="8 9">
    <name type="scientific">Halomonas citrativorans</name>
    <dbReference type="NCBI Taxonomy" id="2742612"/>
    <lineage>
        <taxon>Bacteria</taxon>
        <taxon>Pseudomonadati</taxon>
        <taxon>Pseudomonadota</taxon>
        <taxon>Gammaproteobacteria</taxon>
        <taxon>Oceanospirillales</taxon>
        <taxon>Halomonadaceae</taxon>
        <taxon>Halomonas</taxon>
    </lineage>
</organism>
<evidence type="ECO:0000256" key="4">
    <source>
        <dbReference type="ARBA" id="ARBA00023004"/>
    </source>
</evidence>
<dbReference type="RefSeq" id="WP_328514790.1">
    <property type="nucleotide sequence ID" value="NZ_FUKM01000057.1"/>
</dbReference>
<dbReference type="GO" id="GO:0051213">
    <property type="term" value="F:dioxygenase activity"/>
    <property type="evidence" value="ECO:0007669"/>
    <property type="project" value="UniProtKB-KW"/>
</dbReference>
<evidence type="ECO:0000256" key="6">
    <source>
        <dbReference type="ARBA" id="ARBA00035023"/>
    </source>
</evidence>
<comment type="cofactor">
    <cofactor evidence="1">
        <name>Fe(2+)</name>
        <dbReference type="ChEBI" id="CHEBI:29033"/>
    </cofactor>
</comment>
<evidence type="ECO:0000256" key="5">
    <source>
        <dbReference type="ARBA" id="ARBA00035013"/>
    </source>
</evidence>